<accession>A0A2C9DSN4</accession>
<feature type="transmembrane region" description="Helical" evidence="12">
    <location>
        <begin position="27"/>
        <end position="49"/>
    </location>
</feature>
<sequence length="191" mass="21707">MAEETTLSVHGLELNYVRSKEGPSLRYARVSAVCFFLLMLVASAVLFAYQVSDNRVFSELARYSRIKSAITRWKPLVRAKARVAAELGRRRAASSPGLFEFRCVDFGTYFLPVRLNRDSFLPQAIRRGDGDGWMVRKAAKSDPAALQFCQHVISRFEGNVVTCGSEMFKELGYSGYFERGHWCQQFLELVQ</sequence>
<keyword evidence="9 12" id="KW-0472">Membrane</keyword>
<evidence type="ECO:0000313" key="13">
    <source>
        <dbReference type="EMBL" id="ATI21017.1"/>
    </source>
</evidence>
<keyword evidence="11" id="KW-1160">Virus entry into host cell</keyword>
<evidence type="ECO:0000256" key="4">
    <source>
        <dbReference type="ARBA" id="ARBA00022692"/>
    </source>
</evidence>
<protein>
    <submittedName>
        <fullName evidence="13">IMV membrane protein</fullName>
    </submittedName>
</protein>
<dbReference type="GeneID" id="65100278"/>
<evidence type="ECO:0000256" key="11">
    <source>
        <dbReference type="ARBA" id="ARBA00023296"/>
    </source>
</evidence>
<dbReference type="GO" id="GO:0055036">
    <property type="term" value="C:virion membrane"/>
    <property type="evidence" value="ECO:0007669"/>
    <property type="project" value="UniProtKB-SubCell"/>
</dbReference>
<evidence type="ECO:0000313" key="14">
    <source>
        <dbReference type="Proteomes" id="UP000318778"/>
    </source>
</evidence>
<keyword evidence="4 12" id="KW-0812">Transmembrane</keyword>
<organism evidence="13">
    <name type="scientific">Western grey kangaroopox virus</name>
    <dbReference type="NCBI Taxonomy" id="1566307"/>
    <lineage>
        <taxon>Viruses</taxon>
        <taxon>Varidnaviria</taxon>
        <taxon>Bamfordvirae</taxon>
        <taxon>Nucleocytoviricota</taxon>
        <taxon>Pokkesviricetes</taxon>
        <taxon>Chitovirales</taxon>
        <taxon>Poxviridae</taxon>
        <taxon>Chordopoxvirinae</taxon>
        <taxon>Macropopoxvirus</taxon>
        <taxon>Macropopoxvirus mfuliginosuspox</taxon>
        <taxon>Western kangaroopox virus</taxon>
    </lineage>
</organism>
<keyword evidence="2" id="KW-1168">Fusion of virus membrane with host membrane</keyword>
<evidence type="ECO:0000256" key="9">
    <source>
        <dbReference type="ARBA" id="ARBA00023136"/>
    </source>
</evidence>
<dbReference type="InterPro" id="IPR005023">
    <property type="entry name" value="Pox_LP_H2"/>
</dbReference>
<dbReference type="GO" id="GO:0039663">
    <property type="term" value="P:membrane fusion involved in viral entry into host cell"/>
    <property type="evidence" value="ECO:0007669"/>
    <property type="project" value="UniProtKB-KW"/>
</dbReference>
<dbReference type="Proteomes" id="UP000318778">
    <property type="component" value="Segment"/>
</dbReference>
<proteinExistence type="predicted"/>
<reference evidence="13" key="1">
    <citation type="journal article" date="2017" name="Virus Res.">
        <title>Complete genomic characterisation of two novel poxviruses (WKPV and EKPV) from western and eastern grey kangaroos.</title>
        <authorList>
            <person name="Bennett M."/>
            <person name="Tu S.L."/>
            <person name="Upton C."/>
            <person name="McArtor C."/>
            <person name="Gillett A."/>
            <person name="Laird T."/>
            <person name="O'Dea M."/>
        </authorList>
    </citation>
    <scope>NUCLEOTIDE SEQUENCE [LARGE SCALE GENOMIC DNA]</scope>
    <source>
        <strain evidence="13">Western Australia</strain>
    </source>
</reference>
<evidence type="ECO:0000256" key="2">
    <source>
        <dbReference type="ARBA" id="ARBA00022506"/>
    </source>
</evidence>
<evidence type="ECO:0000256" key="7">
    <source>
        <dbReference type="ARBA" id="ARBA00022968"/>
    </source>
</evidence>
<evidence type="ECO:0000256" key="5">
    <source>
        <dbReference type="ARBA" id="ARBA00022844"/>
    </source>
</evidence>
<keyword evidence="8 12" id="KW-1133">Transmembrane helix</keyword>
<dbReference type="GO" id="GO:0046718">
    <property type="term" value="P:symbiont entry into host cell"/>
    <property type="evidence" value="ECO:0007669"/>
    <property type="project" value="UniProtKB-KW"/>
</dbReference>
<evidence type="ECO:0000256" key="12">
    <source>
        <dbReference type="SAM" id="Phobius"/>
    </source>
</evidence>
<evidence type="ECO:0000256" key="8">
    <source>
        <dbReference type="ARBA" id="ARBA00022989"/>
    </source>
</evidence>
<keyword evidence="10" id="KW-1015">Disulfide bond</keyword>
<evidence type="ECO:0000256" key="3">
    <source>
        <dbReference type="ARBA" id="ARBA00022595"/>
    </source>
</evidence>
<evidence type="ECO:0000256" key="6">
    <source>
        <dbReference type="ARBA" id="ARBA00022921"/>
    </source>
</evidence>
<dbReference type="EMBL" id="MF467280">
    <property type="protein sequence ID" value="ATI21017.1"/>
    <property type="molecule type" value="Genomic_DNA"/>
</dbReference>
<evidence type="ECO:0000256" key="1">
    <source>
        <dbReference type="ARBA" id="ARBA00004462"/>
    </source>
</evidence>
<evidence type="ECO:0000256" key="10">
    <source>
        <dbReference type="ARBA" id="ARBA00023157"/>
    </source>
</evidence>
<keyword evidence="3" id="KW-1162">Viral penetration into host cytoplasm</keyword>
<dbReference type="KEGG" id="vg:65100278"/>
<comment type="subcellular location">
    <subcellularLocation>
        <location evidence="1">Virion membrane</location>
        <topology evidence="1">Single-pass type III membrane protein</topology>
    </subcellularLocation>
</comment>
<keyword evidence="5" id="KW-0946">Virion</keyword>
<keyword evidence="14" id="KW-1185">Reference proteome</keyword>
<name>A0A2C9DSN4_9POXV</name>
<keyword evidence="6" id="KW-0426">Late protein</keyword>
<dbReference type="RefSeq" id="YP_010085207.1">
    <property type="nucleotide sequence ID" value="NC_055228.1"/>
</dbReference>
<keyword evidence="7" id="KW-0735">Signal-anchor</keyword>
<dbReference type="Pfam" id="PF03356">
    <property type="entry name" value="Pox_LP_H2"/>
    <property type="match status" value="1"/>
</dbReference>